<sequence length="101" mass="11475">MYHCEFNNTELVRRKVNGNVAIKNKLFTRQEVKWLFPEALVSVTQDDWQNCCAHLERIEGEACERVNIVDIDIDPVVFTVGNTSSSSDESSQDLSGIEELV</sequence>
<keyword evidence="2" id="KW-1185">Reference proteome</keyword>
<comment type="caution">
    <text evidence="1">The sequence shown here is derived from an EMBL/GenBank/DDBJ whole genome shotgun (WGS) entry which is preliminary data.</text>
</comment>
<gene>
    <name evidence="1" type="ORF">HPB47_014656</name>
</gene>
<protein>
    <submittedName>
        <fullName evidence="1">Uncharacterized protein</fullName>
    </submittedName>
</protein>
<accession>A0AC60QVG6</accession>
<dbReference type="Proteomes" id="UP000805193">
    <property type="component" value="Unassembled WGS sequence"/>
</dbReference>
<proteinExistence type="predicted"/>
<evidence type="ECO:0000313" key="1">
    <source>
        <dbReference type="EMBL" id="KAG0443671.1"/>
    </source>
</evidence>
<name>A0AC60QVG6_IXOPE</name>
<evidence type="ECO:0000313" key="2">
    <source>
        <dbReference type="Proteomes" id="UP000805193"/>
    </source>
</evidence>
<reference evidence="1 2" key="1">
    <citation type="journal article" date="2020" name="Cell">
        <title>Large-Scale Comparative Analyses of Tick Genomes Elucidate Their Genetic Diversity and Vector Capacities.</title>
        <authorList>
            <consortium name="Tick Genome and Microbiome Consortium (TIGMIC)"/>
            <person name="Jia N."/>
            <person name="Wang J."/>
            <person name="Shi W."/>
            <person name="Du L."/>
            <person name="Sun Y."/>
            <person name="Zhan W."/>
            <person name="Jiang J.F."/>
            <person name="Wang Q."/>
            <person name="Zhang B."/>
            <person name="Ji P."/>
            <person name="Bell-Sakyi L."/>
            <person name="Cui X.M."/>
            <person name="Yuan T.T."/>
            <person name="Jiang B.G."/>
            <person name="Yang W.F."/>
            <person name="Lam T.T."/>
            <person name="Chang Q.C."/>
            <person name="Ding S.J."/>
            <person name="Wang X.J."/>
            <person name="Zhu J.G."/>
            <person name="Ruan X.D."/>
            <person name="Zhao L."/>
            <person name="Wei J.T."/>
            <person name="Ye R.Z."/>
            <person name="Que T.C."/>
            <person name="Du C.H."/>
            <person name="Zhou Y.H."/>
            <person name="Cheng J.X."/>
            <person name="Dai P.F."/>
            <person name="Guo W.B."/>
            <person name="Han X.H."/>
            <person name="Huang E.J."/>
            <person name="Li L.F."/>
            <person name="Wei W."/>
            <person name="Gao Y.C."/>
            <person name="Liu J.Z."/>
            <person name="Shao H.Z."/>
            <person name="Wang X."/>
            <person name="Wang C.C."/>
            <person name="Yang T.C."/>
            <person name="Huo Q.B."/>
            <person name="Li W."/>
            <person name="Chen H.Y."/>
            <person name="Chen S.E."/>
            <person name="Zhou L.G."/>
            <person name="Ni X.B."/>
            <person name="Tian J.H."/>
            <person name="Sheng Y."/>
            <person name="Liu T."/>
            <person name="Pan Y.S."/>
            <person name="Xia L.Y."/>
            <person name="Li J."/>
            <person name="Zhao F."/>
            <person name="Cao W.C."/>
        </authorList>
    </citation>
    <scope>NUCLEOTIDE SEQUENCE [LARGE SCALE GENOMIC DNA]</scope>
    <source>
        <strain evidence="1">Iper-2018</strain>
    </source>
</reference>
<organism evidence="1 2">
    <name type="scientific">Ixodes persulcatus</name>
    <name type="common">Taiga tick</name>
    <dbReference type="NCBI Taxonomy" id="34615"/>
    <lineage>
        <taxon>Eukaryota</taxon>
        <taxon>Metazoa</taxon>
        <taxon>Ecdysozoa</taxon>
        <taxon>Arthropoda</taxon>
        <taxon>Chelicerata</taxon>
        <taxon>Arachnida</taxon>
        <taxon>Acari</taxon>
        <taxon>Parasitiformes</taxon>
        <taxon>Ixodida</taxon>
        <taxon>Ixodoidea</taxon>
        <taxon>Ixodidae</taxon>
        <taxon>Ixodinae</taxon>
        <taxon>Ixodes</taxon>
    </lineage>
</organism>
<dbReference type="EMBL" id="JABSTQ010003052">
    <property type="protein sequence ID" value="KAG0443671.1"/>
    <property type="molecule type" value="Genomic_DNA"/>
</dbReference>